<keyword evidence="1" id="KW-0808">Transferase</keyword>
<name>A0A059FH08_9PROT</name>
<dbReference type="GO" id="GO:0008890">
    <property type="term" value="F:glycine C-acetyltransferase activity"/>
    <property type="evidence" value="ECO:0007669"/>
    <property type="project" value="UniProtKB-EC"/>
</dbReference>
<protein>
    <submittedName>
        <fullName evidence="1">2-amino-3-ketobutyrate coenzyme A ligase</fullName>
        <ecNumber evidence="1">2.3.1.29</ecNumber>
    </submittedName>
</protein>
<proteinExistence type="predicted"/>
<keyword evidence="1" id="KW-0436">Ligase</keyword>
<dbReference type="Proteomes" id="UP000024816">
    <property type="component" value="Unassembled WGS sequence"/>
</dbReference>
<organism evidence="1 2">
    <name type="scientific">Hyphomonas jannaschiana VP2</name>
    <dbReference type="NCBI Taxonomy" id="1280952"/>
    <lineage>
        <taxon>Bacteria</taxon>
        <taxon>Pseudomonadati</taxon>
        <taxon>Pseudomonadota</taxon>
        <taxon>Alphaproteobacteria</taxon>
        <taxon>Hyphomonadales</taxon>
        <taxon>Hyphomonadaceae</taxon>
        <taxon>Hyphomonas</taxon>
    </lineage>
</organism>
<dbReference type="SUPFAM" id="SSF53383">
    <property type="entry name" value="PLP-dependent transferases"/>
    <property type="match status" value="1"/>
</dbReference>
<dbReference type="AlphaFoldDB" id="A0A059FH08"/>
<keyword evidence="1" id="KW-0012">Acyltransferase</keyword>
<dbReference type="InterPro" id="IPR015424">
    <property type="entry name" value="PyrdxlP-dep_Trfase"/>
</dbReference>
<evidence type="ECO:0000313" key="1">
    <source>
        <dbReference type="EMBL" id="KCZ89788.1"/>
    </source>
</evidence>
<reference evidence="1 2" key="1">
    <citation type="journal article" date="2014" name="Antonie Van Leeuwenhoek">
        <title>Hyphomonas beringensis sp. nov. and Hyphomonas chukchiensis sp. nov., isolated from surface seawater of the Bering Sea and Chukchi Sea.</title>
        <authorList>
            <person name="Li C."/>
            <person name="Lai Q."/>
            <person name="Li G."/>
            <person name="Dong C."/>
            <person name="Wang J."/>
            <person name="Liao Y."/>
            <person name="Shao Z."/>
        </authorList>
    </citation>
    <scope>NUCLEOTIDE SEQUENCE [LARGE SCALE GENOMIC DNA]</scope>
    <source>
        <strain evidence="1 2">VP2</strain>
    </source>
</reference>
<dbReference type="Gene3D" id="3.40.640.10">
    <property type="entry name" value="Type I PLP-dependent aspartate aminotransferase-like (Major domain)"/>
    <property type="match status" value="1"/>
</dbReference>
<dbReference type="eggNOG" id="COG0156">
    <property type="taxonomic scope" value="Bacteria"/>
</dbReference>
<dbReference type="InterPro" id="IPR015421">
    <property type="entry name" value="PyrdxlP-dep_Trfase_major"/>
</dbReference>
<dbReference type="STRING" id="1280952.HJA_06037"/>
<evidence type="ECO:0000313" key="2">
    <source>
        <dbReference type="Proteomes" id="UP000024816"/>
    </source>
</evidence>
<dbReference type="EC" id="2.3.1.29" evidence="1"/>
<dbReference type="EMBL" id="ARYJ01000003">
    <property type="protein sequence ID" value="KCZ89788.1"/>
    <property type="molecule type" value="Genomic_DNA"/>
</dbReference>
<sequence>MMAKNKLCVGRVHAANGGVFGLFGTESHIVEARYKRSTDAGTNQEQICGSYTSGRREIVELLRHASRPYLFSNTIAPVLVVGAITAVELAEQGEDMRAVDIFAAAWGSLN</sequence>
<keyword evidence="2" id="KW-1185">Reference proteome</keyword>
<accession>A0A059FH08</accession>
<dbReference type="GO" id="GO:0016874">
    <property type="term" value="F:ligase activity"/>
    <property type="evidence" value="ECO:0007669"/>
    <property type="project" value="UniProtKB-KW"/>
</dbReference>
<comment type="caution">
    <text evidence="1">The sequence shown here is derived from an EMBL/GenBank/DDBJ whole genome shotgun (WGS) entry which is preliminary data.</text>
</comment>
<dbReference type="PATRIC" id="fig|1280952.3.peg.1197"/>
<dbReference type="RefSeq" id="WP_035579481.1">
    <property type="nucleotide sequence ID" value="NZ_ARYJ01000003.1"/>
</dbReference>
<gene>
    <name evidence="1" type="ORF">HJA_06037</name>
</gene>